<dbReference type="AlphaFoldDB" id="A0A026W6G1"/>
<dbReference type="Proteomes" id="UP000053097">
    <property type="component" value="Unassembled WGS sequence"/>
</dbReference>
<dbReference type="EMBL" id="KK107373">
    <property type="protein sequence ID" value="EZA51635.1"/>
    <property type="molecule type" value="Genomic_DNA"/>
</dbReference>
<evidence type="ECO:0000313" key="1">
    <source>
        <dbReference type="EMBL" id="EZA51635.1"/>
    </source>
</evidence>
<keyword evidence="2" id="KW-1185">Reference proteome</keyword>
<evidence type="ECO:0000313" key="2">
    <source>
        <dbReference type="Proteomes" id="UP000053097"/>
    </source>
</evidence>
<organism evidence="1 2">
    <name type="scientific">Ooceraea biroi</name>
    <name type="common">Clonal raider ant</name>
    <name type="synonym">Cerapachys biroi</name>
    <dbReference type="NCBI Taxonomy" id="2015173"/>
    <lineage>
        <taxon>Eukaryota</taxon>
        <taxon>Metazoa</taxon>
        <taxon>Ecdysozoa</taxon>
        <taxon>Arthropoda</taxon>
        <taxon>Hexapoda</taxon>
        <taxon>Insecta</taxon>
        <taxon>Pterygota</taxon>
        <taxon>Neoptera</taxon>
        <taxon>Endopterygota</taxon>
        <taxon>Hymenoptera</taxon>
        <taxon>Apocrita</taxon>
        <taxon>Aculeata</taxon>
        <taxon>Formicoidea</taxon>
        <taxon>Formicidae</taxon>
        <taxon>Dorylinae</taxon>
        <taxon>Ooceraea</taxon>
    </lineage>
</organism>
<gene>
    <name evidence="1" type="ORF">X777_08819</name>
</gene>
<protein>
    <submittedName>
        <fullName evidence="1">Uncharacterized protein</fullName>
    </submittedName>
</protein>
<dbReference type="OrthoDB" id="10012075at2759"/>
<name>A0A026W6G1_OOCBI</name>
<sequence length="76" mass="8506">MTQQARGANAARTRTVPMFAALALLLIFVGLDGVVHGVSRSALHQGKVIKRDSRAWHASLFSLPERAEYPFWPWFV</sequence>
<accession>A0A026W6G1</accession>
<proteinExistence type="predicted"/>
<reference evidence="1 2" key="1">
    <citation type="journal article" date="2014" name="Curr. Biol.">
        <title>The genome of the clonal raider ant Cerapachys biroi.</title>
        <authorList>
            <person name="Oxley P.R."/>
            <person name="Ji L."/>
            <person name="Fetter-Pruneda I."/>
            <person name="McKenzie S.K."/>
            <person name="Li C."/>
            <person name="Hu H."/>
            <person name="Zhang G."/>
            <person name="Kronauer D.J."/>
        </authorList>
    </citation>
    <scope>NUCLEOTIDE SEQUENCE [LARGE SCALE GENOMIC DNA]</scope>
</reference>